<accession>A0A364L791</accession>
<dbReference type="Proteomes" id="UP000249363">
    <property type="component" value="Unassembled WGS sequence"/>
</dbReference>
<dbReference type="GeneID" id="63796860"/>
<dbReference type="AlphaFoldDB" id="A0A364L791"/>
<dbReference type="EMBL" id="MIKG01000016">
    <property type="protein sequence ID" value="RAO71633.1"/>
    <property type="molecule type" value="Genomic_DNA"/>
</dbReference>
<sequence length="269" mass="31165">MLSPRISTPKIQPLTRQDGAKKAIRHIGQRRRHIFTECNHSIEDHHCMYPPKHTGRILRQNPATDTVVRFHGLCNNCEGKNLIRRAIVLETKRLVQGHMVGFVDETQVRSMTERFVRWAKNKLVVYYKYKKMERAKTIEDEHGDDEWDVLPVVVVPTASNPSRSGGYQWEEVYVEISSSPTLIHAQFDIQRHVSEFERKWNEPVRGSRGSRCSFANPSSETDLGSIFPTFPHEMLPEAVRALEDHYRYDDPDLLETLPVATAEDFDEEL</sequence>
<organism evidence="1 2">
    <name type="scientific">Talaromyces amestolkiae</name>
    <dbReference type="NCBI Taxonomy" id="1196081"/>
    <lineage>
        <taxon>Eukaryota</taxon>
        <taxon>Fungi</taxon>
        <taxon>Dikarya</taxon>
        <taxon>Ascomycota</taxon>
        <taxon>Pezizomycotina</taxon>
        <taxon>Eurotiomycetes</taxon>
        <taxon>Eurotiomycetidae</taxon>
        <taxon>Eurotiales</taxon>
        <taxon>Trichocomaceae</taxon>
        <taxon>Talaromyces</taxon>
        <taxon>Talaromyces sect. Talaromyces</taxon>
    </lineage>
</organism>
<evidence type="ECO:0000313" key="1">
    <source>
        <dbReference type="EMBL" id="RAO71633.1"/>
    </source>
</evidence>
<comment type="caution">
    <text evidence="1">The sequence shown here is derived from an EMBL/GenBank/DDBJ whole genome shotgun (WGS) entry which is preliminary data.</text>
</comment>
<keyword evidence="2" id="KW-1185">Reference proteome</keyword>
<proteinExistence type="predicted"/>
<dbReference type="OrthoDB" id="4223158at2759"/>
<gene>
    <name evidence="1" type="ORF">BHQ10_007645</name>
</gene>
<name>A0A364L791_TALAM</name>
<protein>
    <submittedName>
        <fullName evidence="1">Uncharacterized protein</fullName>
    </submittedName>
</protein>
<reference evidence="1 2" key="1">
    <citation type="journal article" date="2017" name="Biotechnol. Biofuels">
        <title>Differential beta-glucosidase expression as a function of carbon source availability in Talaromyces amestolkiae: a genomic and proteomic approach.</title>
        <authorList>
            <person name="de Eugenio L.I."/>
            <person name="Mendez-Liter J.A."/>
            <person name="Nieto-Dominguez M."/>
            <person name="Alonso L."/>
            <person name="Gil-Munoz J."/>
            <person name="Barriuso J."/>
            <person name="Prieto A."/>
            <person name="Martinez M.J."/>
        </authorList>
    </citation>
    <scope>NUCLEOTIDE SEQUENCE [LARGE SCALE GENOMIC DNA]</scope>
    <source>
        <strain evidence="1 2">CIB</strain>
    </source>
</reference>
<evidence type="ECO:0000313" key="2">
    <source>
        <dbReference type="Proteomes" id="UP000249363"/>
    </source>
</evidence>
<dbReference type="RefSeq" id="XP_040736148.1">
    <property type="nucleotide sequence ID" value="XM_040880363.1"/>
</dbReference>